<gene>
    <name evidence="2" type="ORF">BWQ96_01520</name>
</gene>
<dbReference type="Proteomes" id="UP000247409">
    <property type="component" value="Unassembled WGS sequence"/>
</dbReference>
<dbReference type="AlphaFoldDB" id="A0A2V3J2N5"/>
<dbReference type="OrthoDB" id="16820at2759"/>
<organism evidence="2 3">
    <name type="scientific">Gracilariopsis chorda</name>
    <dbReference type="NCBI Taxonomy" id="448386"/>
    <lineage>
        <taxon>Eukaryota</taxon>
        <taxon>Rhodophyta</taxon>
        <taxon>Florideophyceae</taxon>
        <taxon>Rhodymeniophycidae</taxon>
        <taxon>Gracilariales</taxon>
        <taxon>Gracilariaceae</taxon>
        <taxon>Gracilariopsis</taxon>
    </lineage>
</organism>
<dbReference type="EMBL" id="NBIV01000012">
    <property type="protein sequence ID" value="PXF48668.1"/>
    <property type="molecule type" value="Genomic_DNA"/>
</dbReference>
<dbReference type="InterPro" id="IPR037523">
    <property type="entry name" value="VOC_core"/>
</dbReference>
<sequence length="423" mass="47033">MCAFSTLSTRFPLAYVKSFPSRFTPQWLPRAANTCNVARYFDPRPRRARLANMSTAAVSPAALPTPTPAPESVAGTNPVFAQCMLRINNPTASDEFYTRLGMKLLTRFDFPSFQFSLFFYGYTSDETPDQSLPQPERAKWLWSRPYPTVELTWNWPADTYEKSLQLADKGEKTEEYVNGNSSPLGFGHISLAVSDVAAAVSALKREGTAVESEGTAGESAVAPSAVIVKDPETYHFQLAGPSGGSSASTSFSGLDPVYSSVMLRIKDPRKAIPFFERLGMRYLTRVDNESESRTHYYLAYTTKEAPAEAEAVEEKQKWISSLRECTLHLVHEWGSENKETELVNGNVKPYRGFGHVGMIVDDVHKTTERMEECGYKVVRKASPFADVGTISFVEEPSTKYWVELITRGGKAAETPYEQPPLSS</sequence>
<dbReference type="Pfam" id="PF00903">
    <property type="entry name" value="Glyoxalase"/>
    <property type="match status" value="2"/>
</dbReference>
<feature type="domain" description="VOC" evidence="1">
    <location>
        <begin position="79"/>
        <end position="241"/>
    </location>
</feature>
<evidence type="ECO:0000313" key="2">
    <source>
        <dbReference type="EMBL" id="PXF48668.1"/>
    </source>
</evidence>
<dbReference type="SUPFAM" id="SSF54593">
    <property type="entry name" value="Glyoxalase/Bleomycin resistance protein/Dihydroxybiphenyl dioxygenase"/>
    <property type="match status" value="2"/>
</dbReference>
<proteinExistence type="predicted"/>
<dbReference type="InterPro" id="IPR004360">
    <property type="entry name" value="Glyas_Fos-R_dOase_dom"/>
</dbReference>
<evidence type="ECO:0000313" key="3">
    <source>
        <dbReference type="Proteomes" id="UP000247409"/>
    </source>
</evidence>
<protein>
    <submittedName>
        <fullName evidence="2">Lactoylglutathione lyase</fullName>
    </submittedName>
</protein>
<feature type="domain" description="VOC" evidence="1">
    <location>
        <begin position="257"/>
        <end position="407"/>
    </location>
</feature>
<dbReference type="PANTHER" id="PTHR10374">
    <property type="entry name" value="LACTOYLGLUTATHIONE LYASE GLYOXALASE I"/>
    <property type="match status" value="1"/>
</dbReference>
<keyword evidence="2" id="KW-0456">Lyase</keyword>
<dbReference type="STRING" id="448386.A0A2V3J2N5"/>
<dbReference type="Gene3D" id="3.10.180.10">
    <property type="entry name" value="2,3-Dihydroxybiphenyl 1,2-Dioxygenase, domain 1"/>
    <property type="match status" value="2"/>
</dbReference>
<dbReference type="PANTHER" id="PTHR10374:SF30">
    <property type="entry name" value="LACTOYLGLUTATHIONE LYASE"/>
    <property type="match status" value="1"/>
</dbReference>
<keyword evidence="3" id="KW-1185">Reference proteome</keyword>
<name>A0A2V3J2N5_9FLOR</name>
<comment type="caution">
    <text evidence="2">The sequence shown here is derived from an EMBL/GenBank/DDBJ whole genome shotgun (WGS) entry which is preliminary data.</text>
</comment>
<evidence type="ECO:0000259" key="1">
    <source>
        <dbReference type="PROSITE" id="PS51819"/>
    </source>
</evidence>
<dbReference type="InterPro" id="IPR029068">
    <property type="entry name" value="Glyas_Bleomycin-R_OHBP_Dase"/>
</dbReference>
<dbReference type="GO" id="GO:0016829">
    <property type="term" value="F:lyase activity"/>
    <property type="evidence" value="ECO:0007669"/>
    <property type="project" value="UniProtKB-KW"/>
</dbReference>
<accession>A0A2V3J2N5</accession>
<dbReference type="PROSITE" id="PS51819">
    <property type="entry name" value="VOC"/>
    <property type="match status" value="2"/>
</dbReference>
<reference evidence="2 3" key="1">
    <citation type="journal article" date="2018" name="Mol. Biol. Evol.">
        <title>Analysis of the draft genome of the red seaweed Gracilariopsis chorda provides insights into genome size evolution in Rhodophyta.</title>
        <authorList>
            <person name="Lee J."/>
            <person name="Yang E.C."/>
            <person name="Graf L."/>
            <person name="Yang J.H."/>
            <person name="Qiu H."/>
            <person name="Zel Zion U."/>
            <person name="Chan C.X."/>
            <person name="Stephens T.G."/>
            <person name="Weber A.P.M."/>
            <person name="Boo G.H."/>
            <person name="Boo S.M."/>
            <person name="Kim K.M."/>
            <person name="Shin Y."/>
            <person name="Jung M."/>
            <person name="Lee S.J."/>
            <person name="Yim H.S."/>
            <person name="Lee J.H."/>
            <person name="Bhattacharya D."/>
            <person name="Yoon H.S."/>
        </authorList>
    </citation>
    <scope>NUCLEOTIDE SEQUENCE [LARGE SCALE GENOMIC DNA]</scope>
    <source>
        <strain evidence="2 3">SKKU-2015</strain>
        <tissue evidence="2">Whole body</tissue>
    </source>
</reference>